<dbReference type="GO" id="GO:0016616">
    <property type="term" value="F:oxidoreductase activity, acting on the CH-OH group of donors, NAD or NADP as acceptor"/>
    <property type="evidence" value="ECO:0007669"/>
    <property type="project" value="TreeGrafter"/>
</dbReference>
<accession>A0A927EAD2</accession>
<keyword evidence="5" id="KW-1185">Reference proteome</keyword>
<comment type="similarity">
    <text evidence="1 3">Belongs to the short-chain dehydrogenases/reductases (SDR) family.</text>
</comment>
<protein>
    <submittedName>
        <fullName evidence="4">SDR family oxidoreductase</fullName>
    </submittedName>
</protein>
<dbReference type="PANTHER" id="PTHR42760:SF133">
    <property type="entry name" value="3-OXOACYL-[ACYL-CARRIER-PROTEIN] REDUCTASE"/>
    <property type="match status" value="1"/>
</dbReference>
<dbReference type="InterPro" id="IPR036291">
    <property type="entry name" value="NAD(P)-bd_dom_sf"/>
</dbReference>
<dbReference type="PRINTS" id="PR00081">
    <property type="entry name" value="GDHRDH"/>
</dbReference>
<dbReference type="CDD" id="cd05233">
    <property type="entry name" value="SDR_c"/>
    <property type="match status" value="1"/>
</dbReference>
<sequence>MSATGKILAGKTAWVTGAASGIGEATALALSRAGATVALTGRRLEPLEQLAARIASEGGEAIVAPADVADVAAIERALALLVGRSLDIVVSNAGTNIPDRSWSKLTPDSVDLLLDANLRGALQLSRAVLPVMQAQGGGVLIHIGSLAAHVLSAGPGPVYTAAKSGVVAMSHAINIEHGVHGIRSCVLSPGDTLTPLMDKRPVKMSDEVRARMLRPEDIAGLVLHVATLPPHVCVNEIIVTPTSLV</sequence>
<comment type="caution">
    <text evidence="4">The sequence shown here is derived from an EMBL/GenBank/DDBJ whole genome shotgun (WGS) entry which is preliminary data.</text>
</comment>
<evidence type="ECO:0000256" key="2">
    <source>
        <dbReference type="ARBA" id="ARBA00023002"/>
    </source>
</evidence>
<evidence type="ECO:0000256" key="3">
    <source>
        <dbReference type="RuleBase" id="RU000363"/>
    </source>
</evidence>
<proteinExistence type="inferred from homology"/>
<dbReference type="RefSeq" id="WP_191124569.1">
    <property type="nucleotide sequence ID" value="NZ_JACXWY010000008.1"/>
</dbReference>
<keyword evidence="2" id="KW-0560">Oxidoreductase</keyword>
<dbReference type="EMBL" id="JACXWY010000008">
    <property type="protein sequence ID" value="MBD3846885.1"/>
    <property type="molecule type" value="Genomic_DNA"/>
</dbReference>
<dbReference type="Pfam" id="PF00106">
    <property type="entry name" value="adh_short"/>
    <property type="match status" value="1"/>
</dbReference>
<evidence type="ECO:0000256" key="1">
    <source>
        <dbReference type="ARBA" id="ARBA00006484"/>
    </source>
</evidence>
<dbReference type="Proteomes" id="UP000619295">
    <property type="component" value="Unassembled WGS sequence"/>
</dbReference>
<name>A0A927EAD2_9HYPH</name>
<dbReference type="InterPro" id="IPR002347">
    <property type="entry name" value="SDR_fam"/>
</dbReference>
<evidence type="ECO:0000313" key="4">
    <source>
        <dbReference type="EMBL" id="MBD3846885.1"/>
    </source>
</evidence>
<evidence type="ECO:0000313" key="5">
    <source>
        <dbReference type="Proteomes" id="UP000619295"/>
    </source>
</evidence>
<dbReference type="PANTHER" id="PTHR42760">
    <property type="entry name" value="SHORT-CHAIN DEHYDROGENASES/REDUCTASES FAMILY MEMBER"/>
    <property type="match status" value="1"/>
</dbReference>
<organism evidence="4 5">
    <name type="scientific">Bosea spartocytisi</name>
    <dbReference type="NCBI Taxonomy" id="2773451"/>
    <lineage>
        <taxon>Bacteria</taxon>
        <taxon>Pseudomonadati</taxon>
        <taxon>Pseudomonadota</taxon>
        <taxon>Alphaproteobacteria</taxon>
        <taxon>Hyphomicrobiales</taxon>
        <taxon>Boseaceae</taxon>
        <taxon>Bosea</taxon>
    </lineage>
</organism>
<dbReference type="SUPFAM" id="SSF51735">
    <property type="entry name" value="NAD(P)-binding Rossmann-fold domains"/>
    <property type="match status" value="1"/>
</dbReference>
<dbReference type="Gene3D" id="3.40.50.720">
    <property type="entry name" value="NAD(P)-binding Rossmann-like Domain"/>
    <property type="match status" value="1"/>
</dbReference>
<reference evidence="4" key="1">
    <citation type="submission" date="2020-09" db="EMBL/GenBank/DDBJ databases">
        <title>Bosea spartocytisi sp. nov. a root nodule endophyte of Spartocytisus supranubius in the high mountain ecosystem fo the Teide National Park (Canary Islands, Spain).</title>
        <authorList>
            <person name="Pulido-Suarez L."/>
            <person name="Peix A."/>
            <person name="Igual J.M."/>
            <person name="Socas-Perez N."/>
            <person name="Velazquez E."/>
            <person name="Flores-Felix J.D."/>
            <person name="Leon-Barrios M."/>
        </authorList>
    </citation>
    <scope>NUCLEOTIDE SEQUENCE</scope>
    <source>
        <strain evidence="4">SSUT16</strain>
    </source>
</reference>
<gene>
    <name evidence="4" type="ORF">IED13_14340</name>
</gene>
<dbReference type="AlphaFoldDB" id="A0A927EAD2"/>
<dbReference type="PRINTS" id="PR00080">
    <property type="entry name" value="SDRFAMILY"/>
</dbReference>